<keyword evidence="2 4" id="KW-0820">tRNA-binding</keyword>
<dbReference type="InterPro" id="IPR002547">
    <property type="entry name" value="tRNA-bd_dom"/>
</dbReference>
<dbReference type="GO" id="GO:0000049">
    <property type="term" value="F:tRNA binding"/>
    <property type="evidence" value="ECO:0007669"/>
    <property type="project" value="UniProtKB-UniRule"/>
</dbReference>
<evidence type="ECO:0000256" key="1">
    <source>
        <dbReference type="ARBA" id="ARBA00022490"/>
    </source>
</evidence>
<evidence type="ECO:0000256" key="3">
    <source>
        <dbReference type="ARBA" id="ARBA00022884"/>
    </source>
</evidence>
<dbReference type="Gene3D" id="2.40.50.140">
    <property type="entry name" value="Nucleic acid-binding proteins"/>
    <property type="match status" value="1"/>
</dbReference>
<dbReference type="Proteomes" id="UP001174909">
    <property type="component" value="Unassembled WGS sequence"/>
</dbReference>
<name>A0AA35W6C3_GEOBA</name>
<dbReference type="Pfam" id="PF01588">
    <property type="entry name" value="tRNA_bind"/>
    <property type="match status" value="1"/>
</dbReference>
<dbReference type="EMBL" id="CASHTH010000628">
    <property type="protein sequence ID" value="CAI8005681.1"/>
    <property type="molecule type" value="Genomic_DNA"/>
</dbReference>
<dbReference type="AlphaFoldDB" id="A0AA35W6C3"/>
<evidence type="ECO:0000256" key="4">
    <source>
        <dbReference type="PROSITE-ProRule" id="PRU00209"/>
    </source>
</evidence>
<feature type="domain" description="TRNA-binding" evidence="5">
    <location>
        <begin position="1"/>
        <end position="66"/>
    </location>
</feature>
<organism evidence="6 7">
    <name type="scientific">Geodia barretti</name>
    <name type="common">Barrett's horny sponge</name>
    <dbReference type="NCBI Taxonomy" id="519541"/>
    <lineage>
        <taxon>Eukaryota</taxon>
        <taxon>Metazoa</taxon>
        <taxon>Porifera</taxon>
        <taxon>Demospongiae</taxon>
        <taxon>Heteroscleromorpha</taxon>
        <taxon>Tetractinellida</taxon>
        <taxon>Astrophorina</taxon>
        <taxon>Geodiidae</taxon>
        <taxon>Geodia</taxon>
    </lineage>
</organism>
<dbReference type="PANTHER" id="PTHR11586:SF43">
    <property type="entry name" value="TYROSINE--TRNA LIGASE, CYTOPLASMIC"/>
    <property type="match status" value="1"/>
</dbReference>
<dbReference type="PANTHER" id="PTHR11586">
    <property type="entry name" value="TRNA-AMINOACYLATION COFACTOR ARC1 FAMILY MEMBER"/>
    <property type="match status" value="1"/>
</dbReference>
<dbReference type="GO" id="GO:0004831">
    <property type="term" value="F:tyrosine-tRNA ligase activity"/>
    <property type="evidence" value="ECO:0007669"/>
    <property type="project" value="TreeGrafter"/>
</dbReference>
<evidence type="ECO:0000313" key="6">
    <source>
        <dbReference type="EMBL" id="CAI8005681.1"/>
    </source>
</evidence>
<evidence type="ECO:0000313" key="7">
    <source>
        <dbReference type="Proteomes" id="UP001174909"/>
    </source>
</evidence>
<evidence type="ECO:0000259" key="5">
    <source>
        <dbReference type="PROSITE" id="PS50886"/>
    </source>
</evidence>
<keyword evidence="3 4" id="KW-0694">RNA-binding</keyword>
<accession>A0AA35W6C3</accession>
<evidence type="ECO:0000256" key="2">
    <source>
        <dbReference type="ARBA" id="ARBA00022555"/>
    </source>
</evidence>
<gene>
    <name evidence="6" type="ORF">GBAR_LOCUS4360</name>
</gene>
<keyword evidence="7" id="KW-1185">Reference proteome</keyword>
<dbReference type="SUPFAM" id="SSF50249">
    <property type="entry name" value="Nucleic acid-binding proteins"/>
    <property type="match status" value="1"/>
</dbReference>
<sequence>MCDVSLYLMKHPDPSVSSLYVEKVDIGEKEPRTVVSGLAKHLTLEELRDRKVVLLCNLKPANMKGT</sequence>
<reference evidence="6" key="1">
    <citation type="submission" date="2023-03" db="EMBL/GenBank/DDBJ databases">
        <authorList>
            <person name="Steffen K."/>
            <person name="Cardenas P."/>
        </authorList>
    </citation>
    <scope>NUCLEOTIDE SEQUENCE</scope>
</reference>
<protein>
    <submittedName>
        <fullName evidence="6">Aminoacyl tRNA synthase complex-interacting multifunctional protein 1</fullName>
    </submittedName>
</protein>
<comment type="caution">
    <text evidence="6">The sequence shown here is derived from an EMBL/GenBank/DDBJ whole genome shotgun (WGS) entry which is preliminary data.</text>
</comment>
<proteinExistence type="predicted"/>
<dbReference type="InterPro" id="IPR051270">
    <property type="entry name" value="Tyrosine-tRNA_ligase_regulator"/>
</dbReference>
<keyword evidence="1" id="KW-0963">Cytoplasm</keyword>
<dbReference type="PROSITE" id="PS50886">
    <property type="entry name" value="TRBD"/>
    <property type="match status" value="1"/>
</dbReference>
<dbReference type="InterPro" id="IPR012340">
    <property type="entry name" value="NA-bd_OB-fold"/>
</dbReference>